<dbReference type="HAMAP" id="MF_02220">
    <property type="entry name" value="XylB"/>
    <property type="match status" value="1"/>
</dbReference>
<dbReference type="EMBL" id="JAMRYU010000003">
    <property type="protein sequence ID" value="MDC4239296.1"/>
    <property type="molecule type" value="Genomic_DNA"/>
</dbReference>
<dbReference type="GO" id="GO:0005524">
    <property type="term" value="F:ATP binding"/>
    <property type="evidence" value="ECO:0007669"/>
    <property type="project" value="UniProtKB-UniRule"/>
</dbReference>
<keyword evidence="6 8" id="KW-0067">ATP-binding</keyword>
<sequence>MEYVIGLDLGTGSIKGIALDKAGEVVLKHSESYPLYNNRDGHSEQEPEDWYNASVKVLEKITNDLGGDGLRAISISGQMHSLVLLDNENKPIRRSILWNDTRTTKQCEYIMNNFGEKVIEITGNKSLEGFTLPKVLWVKENEPGNWEKTKKFCLPKDYLVFKYTGNICTDISDAAGTQMLNIKEGKWSEEIANLLDLDLNKYPKIYNSTECVGELNEELKEKLNAKGSIKIFPAGSDNPCSALGSGIINKNRDLLSIGTSGVYLKYEEEYKNYGGKLHMFNNVLPNSCYSMGVTLSAGDSLSWFRNTFAKDKDFDELLSGVSNVKEGSNGLLFAPYIVGERTPYADSNIRGTFIGIDKSHDLNHFARAVIEGITFSLKDCFSIYEDDSDREIISVGGGAKSKEWLQIQANVFNKKVISLKIEEGPSLGATIIAAVSLGWFVSFEDAVKVIVKEKECYYPNEEAVEAYKEIYIRYRKIYDNIKNI</sequence>
<feature type="site" description="Important for activity" evidence="8">
    <location>
        <position position="8"/>
    </location>
</feature>
<dbReference type="Gene3D" id="3.30.420.40">
    <property type="match status" value="2"/>
</dbReference>
<feature type="domain" description="Carbohydrate kinase FGGY C-terminal" evidence="12">
    <location>
        <begin position="255"/>
        <end position="436"/>
    </location>
</feature>
<evidence type="ECO:0000256" key="9">
    <source>
        <dbReference type="RuleBase" id="RU003733"/>
    </source>
</evidence>
<evidence type="ECO:0000256" key="5">
    <source>
        <dbReference type="ARBA" id="ARBA00022777"/>
    </source>
</evidence>
<dbReference type="GO" id="GO:0004856">
    <property type="term" value="F:D-xylulokinase activity"/>
    <property type="evidence" value="ECO:0007669"/>
    <property type="project" value="UniProtKB-UniRule"/>
</dbReference>
<evidence type="ECO:0000256" key="2">
    <source>
        <dbReference type="ARBA" id="ARBA00022629"/>
    </source>
</evidence>
<evidence type="ECO:0000259" key="11">
    <source>
        <dbReference type="Pfam" id="PF00370"/>
    </source>
</evidence>
<dbReference type="PANTHER" id="PTHR43095:SF5">
    <property type="entry name" value="XYLULOSE KINASE"/>
    <property type="match status" value="1"/>
</dbReference>
<dbReference type="NCBIfam" id="TIGR01312">
    <property type="entry name" value="XylB"/>
    <property type="match status" value="1"/>
</dbReference>
<keyword evidence="14" id="KW-1185">Reference proteome</keyword>
<dbReference type="PIRSF" id="PIRSF000538">
    <property type="entry name" value="GlpK"/>
    <property type="match status" value="1"/>
</dbReference>
<feature type="active site" description="Proton acceptor" evidence="8">
    <location>
        <position position="237"/>
    </location>
</feature>
<gene>
    <name evidence="8 10 13" type="primary">xylB</name>
    <name evidence="13" type="ORF">NE398_03820</name>
</gene>
<dbReference type="PROSITE" id="PS00445">
    <property type="entry name" value="FGGY_KINASES_2"/>
    <property type="match status" value="1"/>
</dbReference>
<evidence type="ECO:0000256" key="8">
    <source>
        <dbReference type="HAMAP-Rule" id="MF_02220"/>
    </source>
</evidence>
<keyword evidence="4 8" id="KW-0547">Nucleotide-binding</keyword>
<name>A0A9X3XJA3_9CLOT</name>
<evidence type="ECO:0000256" key="7">
    <source>
        <dbReference type="ARBA" id="ARBA00023277"/>
    </source>
</evidence>
<dbReference type="GO" id="GO:0042732">
    <property type="term" value="P:D-xylose metabolic process"/>
    <property type="evidence" value="ECO:0007669"/>
    <property type="project" value="UniProtKB-KW"/>
</dbReference>
<comment type="caution">
    <text evidence="13">The sequence shown here is derived from an EMBL/GenBank/DDBJ whole genome shotgun (WGS) entry which is preliminary data.</text>
</comment>
<feature type="domain" description="Carbohydrate kinase FGGY N-terminal" evidence="11">
    <location>
        <begin position="3"/>
        <end position="244"/>
    </location>
</feature>
<evidence type="ECO:0000259" key="12">
    <source>
        <dbReference type="Pfam" id="PF02782"/>
    </source>
</evidence>
<dbReference type="PROSITE" id="PS00933">
    <property type="entry name" value="FGGY_KINASES_1"/>
    <property type="match status" value="1"/>
</dbReference>
<dbReference type="Pfam" id="PF00370">
    <property type="entry name" value="FGGY_N"/>
    <property type="match status" value="1"/>
</dbReference>
<dbReference type="InterPro" id="IPR018485">
    <property type="entry name" value="FGGY_C"/>
</dbReference>
<dbReference type="InterPro" id="IPR018484">
    <property type="entry name" value="FGGY_N"/>
</dbReference>
<dbReference type="InterPro" id="IPR018483">
    <property type="entry name" value="Carb_kinase_FGGY_CS"/>
</dbReference>
<dbReference type="Pfam" id="PF02782">
    <property type="entry name" value="FGGY_C"/>
    <property type="match status" value="1"/>
</dbReference>
<dbReference type="EC" id="2.7.1.17" evidence="8 10"/>
<keyword evidence="5 8" id="KW-0418">Kinase</keyword>
<dbReference type="InterPro" id="IPR006000">
    <property type="entry name" value="Xylulokinase"/>
</dbReference>
<accession>A0A9X3XJA3</accession>
<comment type="similarity">
    <text evidence="1 8 9">Belongs to the FGGY kinase family.</text>
</comment>
<proteinExistence type="inferred from homology"/>
<reference evidence="13" key="1">
    <citation type="submission" date="2022-05" db="EMBL/GenBank/DDBJ databases">
        <title>Draft genome sequence of Clostridium tertium strain CP3 isolated from Peru.</title>
        <authorList>
            <person name="Hurtado R."/>
            <person name="Lima L."/>
            <person name="Sousa T."/>
            <person name="Jaiswal A.K."/>
            <person name="Tiwari S."/>
            <person name="Maturrano L."/>
            <person name="Brenig B."/>
            <person name="Azevedo V."/>
        </authorList>
    </citation>
    <scope>NUCLEOTIDE SEQUENCE</scope>
    <source>
        <strain evidence="13">CP3</strain>
    </source>
</reference>
<dbReference type="InterPro" id="IPR043129">
    <property type="entry name" value="ATPase_NBD"/>
</dbReference>
<evidence type="ECO:0000256" key="3">
    <source>
        <dbReference type="ARBA" id="ARBA00022679"/>
    </source>
</evidence>
<dbReference type="RefSeq" id="WP_008681574.1">
    <property type="nucleotide sequence ID" value="NZ_CABKOG010000004.1"/>
</dbReference>
<dbReference type="SUPFAM" id="SSF53067">
    <property type="entry name" value="Actin-like ATPase domain"/>
    <property type="match status" value="2"/>
</dbReference>
<evidence type="ECO:0000256" key="1">
    <source>
        <dbReference type="ARBA" id="ARBA00009156"/>
    </source>
</evidence>
<keyword evidence="2 8" id="KW-0859">Xylose metabolism</keyword>
<evidence type="ECO:0000256" key="4">
    <source>
        <dbReference type="ARBA" id="ARBA00022741"/>
    </source>
</evidence>
<dbReference type="InterPro" id="IPR000577">
    <property type="entry name" value="Carb_kinase_FGGY"/>
</dbReference>
<comment type="catalytic activity">
    <reaction evidence="8 10">
        <text>D-xylulose + ATP = D-xylulose 5-phosphate + ADP + H(+)</text>
        <dbReference type="Rhea" id="RHEA:10964"/>
        <dbReference type="ChEBI" id="CHEBI:15378"/>
        <dbReference type="ChEBI" id="CHEBI:17140"/>
        <dbReference type="ChEBI" id="CHEBI:30616"/>
        <dbReference type="ChEBI" id="CHEBI:57737"/>
        <dbReference type="ChEBI" id="CHEBI:456216"/>
        <dbReference type="EC" id="2.7.1.17"/>
    </reaction>
</comment>
<comment type="function">
    <text evidence="8">Catalyzes the phosphorylation of D-xylulose to D-xylulose 5-phosphate.</text>
</comment>
<evidence type="ECO:0000256" key="6">
    <source>
        <dbReference type="ARBA" id="ARBA00022840"/>
    </source>
</evidence>
<dbReference type="GO" id="GO:0005998">
    <property type="term" value="P:xylulose catabolic process"/>
    <property type="evidence" value="ECO:0007669"/>
    <property type="project" value="UniProtKB-UniRule"/>
</dbReference>
<dbReference type="CDD" id="cd07808">
    <property type="entry name" value="ASKHA_NBD_FGGY_EcXK-like"/>
    <property type="match status" value="1"/>
</dbReference>
<evidence type="ECO:0000313" key="13">
    <source>
        <dbReference type="EMBL" id="MDC4239296.1"/>
    </source>
</evidence>
<protein>
    <recommendedName>
        <fullName evidence="8 10">Xylulose kinase</fullName>
        <shortName evidence="8 10">Xylulokinase</shortName>
        <ecNumber evidence="8 10">2.7.1.17</ecNumber>
    </recommendedName>
</protein>
<evidence type="ECO:0000256" key="10">
    <source>
        <dbReference type="RuleBase" id="RU364073"/>
    </source>
</evidence>
<keyword evidence="7 8" id="KW-0119">Carbohydrate metabolism</keyword>
<feature type="binding site" evidence="8">
    <location>
        <begin position="79"/>
        <end position="80"/>
    </location>
    <ligand>
        <name>substrate</name>
    </ligand>
</feature>
<keyword evidence="3 8" id="KW-0808">Transferase</keyword>
<dbReference type="InterPro" id="IPR050406">
    <property type="entry name" value="FGGY_Carb_Kinase"/>
</dbReference>
<organism evidence="13 14">
    <name type="scientific">Clostridium tertium</name>
    <dbReference type="NCBI Taxonomy" id="1559"/>
    <lineage>
        <taxon>Bacteria</taxon>
        <taxon>Bacillati</taxon>
        <taxon>Bacillota</taxon>
        <taxon>Clostridia</taxon>
        <taxon>Eubacteriales</taxon>
        <taxon>Clostridiaceae</taxon>
        <taxon>Clostridium</taxon>
    </lineage>
</organism>
<evidence type="ECO:0000313" key="14">
    <source>
        <dbReference type="Proteomes" id="UP001141183"/>
    </source>
</evidence>
<dbReference type="Proteomes" id="UP001141183">
    <property type="component" value="Unassembled WGS sequence"/>
</dbReference>
<dbReference type="AlphaFoldDB" id="A0A9X3XJA3"/>
<dbReference type="PANTHER" id="PTHR43095">
    <property type="entry name" value="SUGAR KINASE"/>
    <property type="match status" value="1"/>
</dbReference>